<dbReference type="Proteomes" id="UP001155483">
    <property type="component" value="Unassembled WGS sequence"/>
</dbReference>
<keyword evidence="1" id="KW-0175">Coiled coil</keyword>
<feature type="transmembrane region" description="Helical" evidence="3">
    <location>
        <begin position="514"/>
        <end position="531"/>
    </location>
</feature>
<feature type="transmembrane region" description="Helical" evidence="3">
    <location>
        <begin position="207"/>
        <end position="227"/>
    </location>
</feature>
<feature type="transmembrane region" description="Helical" evidence="3">
    <location>
        <begin position="679"/>
        <end position="702"/>
    </location>
</feature>
<feature type="coiled-coil region" evidence="1">
    <location>
        <begin position="27"/>
        <end position="54"/>
    </location>
</feature>
<feature type="transmembrane region" description="Helical" evidence="3">
    <location>
        <begin position="283"/>
        <end position="303"/>
    </location>
</feature>
<keyword evidence="3" id="KW-0472">Membrane</keyword>
<feature type="transmembrane region" description="Helical" evidence="3">
    <location>
        <begin position="584"/>
        <end position="601"/>
    </location>
</feature>
<keyword evidence="3" id="KW-1133">Transmembrane helix</keyword>
<name>A0A9X3B9K4_9BACT</name>
<organism evidence="4 5">
    <name type="scientific">Paraflavisolibacter caeni</name>
    <dbReference type="NCBI Taxonomy" id="2982496"/>
    <lineage>
        <taxon>Bacteria</taxon>
        <taxon>Pseudomonadati</taxon>
        <taxon>Bacteroidota</taxon>
        <taxon>Chitinophagia</taxon>
        <taxon>Chitinophagales</taxon>
        <taxon>Chitinophagaceae</taxon>
        <taxon>Paraflavisolibacter</taxon>
    </lineage>
</organism>
<feature type="transmembrane region" description="Helical" evidence="3">
    <location>
        <begin position="6"/>
        <end position="23"/>
    </location>
</feature>
<feature type="transmembrane region" description="Helical" evidence="3">
    <location>
        <begin position="426"/>
        <end position="444"/>
    </location>
</feature>
<feature type="transmembrane region" description="Helical" evidence="3">
    <location>
        <begin position="776"/>
        <end position="793"/>
    </location>
</feature>
<evidence type="ECO:0000313" key="5">
    <source>
        <dbReference type="Proteomes" id="UP001155483"/>
    </source>
</evidence>
<dbReference type="EMBL" id="JAOTIF010000029">
    <property type="protein sequence ID" value="MCU7552155.1"/>
    <property type="molecule type" value="Genomic_DNA"/>
</dbReference>
<feature type="transmembrane region" description="Helical" evidence="3">
    <location>
        <begin position="397"/>
        <end position="417"/>
    </location>
</feature>
<feature type="transmembrane region" description="Helical" evidence="3">
    <location>
        <begin position="478"/>
        <end position="494"/>
    </location>
</feature>
<feature type="transmembrane region" description="Helical" evidence="3">
    <location>
        <begin position="552"/>
        <end position="572"/>
    </location>
</feature>
<feature type="transmembrane region" description="Helical" evidence="3">
    <location>
        <begin position="722"/>
        <end position="740"/>
    </location>
</feature>
<evidence type="ECO:0000256" key="3">
    <source>
        <dbReference type="SAM" id="Phobius"/>
    </source>
</evidence>
<feature type="transmembrane region" description="Helical" evidence="3">
    <location>
        <begin position="180"/>
        <end position="200"/>
    </location>
</feature>
<feature type="transmembrane region" description="Helical" evidence="3">
    <location>
        <begin position="747"/>
        <end position="764"/>
    </location>
</feature>
<gene>
    <name evidence="4" type="ORF">OCK74_23755</name>
</gene>
<accession>A0A9X3B9K4</accession>
<feature type="transmembrane region" description="Helical" evidence="3">
    <location>
        <begin position="608"/>
        <end position="632"/>
    </location>
</feature>
<evidence type="ECO:0000313" key="4">
    <source>
        <dbReference type="EMBL" id="MCU7552155.1"/>
    </source>
</evidence>
<feature type="transmembrane region" description="Helical" evidence="3">
    <location>
        <begin position="233"/>
        <end position="252"/>
    </location>
</feature>
<feature type="transmembrane region" description="Helical" evidence="3">
    <location>
        <begin position="335"/>
        <end position="357"/>
    </location>
</feature>
<feature type="region of interest" description="Disordered" evidence="2">
    <location>
        <begin position="62"/>
        <end position="105"/>
    </location>
</feature>
<reference evidence="4" key="2">
    <citation type="submission" date="2023-04" db="EMBL/GenBank/DDBJ databases">
        <title>Paracnuella aquatica gen. nov., sp. nov., a member of the family Chitinophagaceae isolated from a hot spring.</title>
        <authorList>
            <person name="Wang C."/>
        </authorList>
    </citation>
    <scope>NUCLEOTIDE SEQUENCE</scope>
    <source>
        <strain evidence="4">LB-8</strain>
    </source>
</reference>
<evidence type="ECO:0000256" key="2">
    <source>
        <dbReference type="SAM" id="MobiDB-lite"/>
    </source>
</evidence>
<dbReference type="InterPro" id="IPR019286">
    <property type="entry name" value="DUF2339_TM"/>
</dbReference>
<reference evidence="4" key="1">
    <citation type="submission" date="2022-09" db="EMBL/GenBank/DDBJ databases">
        <authorList>
            <person name="Yuan C."/>
            <person name="Ke Z."/>
        </authorList>
    </citation>
    <scope>NUCLEOTIDE SEQUENCE</scope>
    <source>
        <strain evidence="4">LB-8</strain>
    </source>
</reference>
<comment type="caution">
    <text evidence="4">The sequence shown here is derived from an EMBL/GenBank/DDBJ whole genome shotgun (WGS) entry which is preliminary data.</text>
</comment>
<dbReference type="RefSeq" id="WP_279299592.1">
    <property type="nucleotide sequence ID" value="NZ_JAOTIF010000029.1"/>
</dbReference>
<feature type="transmembrane region" description="Helical" evidence="3">
    <location>
        <begin position="259"/>
        <end position="277"/>
    </location>
</feature>
<sequence length="806" mass="91835">MDIIILIALFIIFILLYNLKSFYKDSLKGLLQTVDQLTKEIRGLRSEINSLKQSSSTILPQAKPVTPREAITPTEVEEVQKKTPIPLTEKSTEQSKPWSIPQPKPGLVRQSLSQPEAVQRLPEPSHETKDSWFDNWLRNNSDLEKFIGENLVNKIGIAVLVLGIAFFVKYAIDKDWINEIGRVCIGLLCGALLVGIAHYMRNSYRSFSSVLAGGGIAVFYFTIAFAFHQYHLLSQTAAFIIMVVITSFAVVLSVLYNKIELAVIASIGGFITPFLVSTGEGNYIVLFTYLAILNIGLLSLSYFKRWPLVNVVSLFFTEFIFAGWLIQTLTSSKSISYPIALFFATAFYLIFLGMNMLYQIKNRLTFRAFDYFILLFLTATFYAAGMVLLHYWNDGAYQGLFTLAIGMLNLCFAWYFFRKNLAERNLLYLLIGLTLTFITLTIPVQLHGHVITLFWSAEAVLLLWLYQRSQIILFKKSSAFIGLLTMVSLMMDWSNAAQNSTYHLDVVFTDFKGIVTNIVTIIAFGTYGWLLSKGSPNEEFLFTFRNEIAKRMVYILSATLLFVTCIFGVNLYFGMLDSYSVPNVYHRFITYTFGIIFFVIHQKTKQRAGWLPIIVAAICLFVHFFSHSLIITLRNYVLDGKYDWLHLIAHWIGVVVLLYVAFQAIHYIKSNQQHFERRLNVLSWAIPALLVILFSRECLHLYVVGGYRAYPIASLQQQYGKAVLTILWAVCSFTLMWLGMRFRNKTLRIASLSLFSLALLKLFFADLRGISEGGKIAAFILLGVLLLTVSFMYQKLKKMIIDDVQA</sequence>
<feature type="transmembrane region" description="Helical" evidence="3">
    <location>
        <begin position="151"/>
        <end position="168"/>
    </location>
</feature>
<dbReference type="AlphaFoldDB" id="A0A9X3B9K4"/>
<proteinExistence type="predicted"/>
<keyword evidence="5" id="KW-1185">Reference proteome</keyword>
<feature type="transmembrane region" description="Helical" evidence="3">
    <location>
        <begin position="450"/>
        <end position="466"/>
    </location>
</feature>
<keyword evidence="3" id="KW-0812">Transmembrane</keyword>
<dbReference type="PANTHER" id="PTHR38434">
    <property type="entry name" value="BLL2549 PROTEIN"/>
    <property type="match status" value="1"/>
</dbReference>
<evidence type="ECO:0000256" key="1">
    <source>
        <dbReference type="SAM" id="Coils"/>
    </source>
</evidence>
<protein>
    <submittedName>
        <fullName evidence="4">DUF2339 domain-containing protein</fullName>
    </submittedName>
</protein>
<dbReference type="PANTHER" id="PTHR38434:SF1">
    <property type="entry name" value="BLL2549 PROTEIN"/>
    <property type="match status" value="1"/>
</dbReference>
<feature type="transmembrane region" description="Helical" evidence="3">
    <location>
        <begin position="644"/>
        <end position="667"/>
    </location>
</feature>
<dbReference type="Pfam" id="PF10101">
    <property type="entry name" value="DUF2339"/>
    <property type="match status" value="1"/>
</dbReference>
<feature type="transmembrane region" description="Helical" evidence="3">
    <location>
        <begin position="369"/>
        <end position="391"/>
    </location>
</feature>
<feature type="transmembrane region" description="Helical" evidence="3">
    <location>
        <begin position="308"/>
        <end position="329"/>
    </location>
</feature>